<reference evidence="3 4" key="1">
    <citation type="submission" date="2018-01" db="EMBL/GenBank/DDBJ databases">
        <title>The complete genome sequence of Chromatium okenii LaCa, a purple sulfur bacterium with a turbulent life.</title>
        <authorList>
            <person name="Luedin S.M."/>
            <person name="Liechti N."/>
            <person name="Storelli N."/>
            <person name="Danza F."/>
            <person name="Wittwer M."/>
            <person name="Pothier J.F."/>
            <person name="Tonolla M.A."/>
        </authorList>
    </citation>
    <scope>NUCLEOTIDE SEQUENCE [LARGE SCALE GENOMIC DNA]</scope>
    <source>
        <strain evidence="3 4">LaCa</strain>
    </source>
</reference>
<organism evidence="3 4">
    <name type="scientific">Chromatium okenii</name>
    <dbReference type="NCBI Taxonomy" id="61644"/>
    <lineage>
        <taxon>Bacteria</taxon>
        <taxon>Pseudomonadati</taxon>
        <taxon>Pseudomonadota</taxon>
        <taxon>Gammaproteobacteria</taxon>
        <taxon>Chromatiales</taxon>
        <taxon>Chromatiaceae</taxon>
        <taxon>Chromatium</taxon>
    </lineage>
</organism>
<evidence type="ECO:0000256" key="2">
    <source>
        <dbReference type="HAMAP-Rule" id="MF_00634"/>
    </source>
</evidence>
<proteinExistence type="inferred from homology"/>
<protein>
    <recommendedName>
        <fullName evidence="2">UPF0235 protein CXB77_00740</fullName>
    </recommendedName>
</protein>
<evidence type="ECO:0000313" key="4">
    <source>
        <dbReference type="Proteomes" id="UP000239936"/>
    </source>
</evidence>
<evidence type="ECO:0000313" key="3">
    <source>
        <dbReference type="EMBL" id="PQJ97596.1"/>
    </source>
</evidence>
<evidence type="ECO:0000256" key="1">
    <source>
        <dbReference type="ARBA" id="ARBA00010364"/>
    </source>
</evidence>
<name>A0A2S7XV88_9GAMM</name>
<comment type="caution">
    <text evidence="3">The sequence shown here is derived from an EMBL/GenBank/DDBJ whole genome shotgun (WGS) entry which is preliminary data.</text>
</comment>
<dbReference type="OrthoDB" id="9800587at2"/>
<dbReference type="Pfam" id="PF02594">
    <property type="entry name" value="DUF167"/>
    <property type="match status" value="1"/>
</dbReference>
<dbReference type="SMART" id="SM01152">
    <property type="entry name" value="DUF167"/>
    <property type="match status" value="1"/>
</dbReference>
<dbReference type="SUPFAM" id="SSF69786">
    <property type="entry name" value="YggU-like"/>
    <property type="match status" value="1"/>
</dbReference>
<dbReference type="RefSeq" id="WP_105072418.1">
    <property type="nucleotide sequence ID" value="NZ_PPGH01000008.1"/>
</dbReference>
<comment type="similarity">
    <text evidence="1 2">Belongs to the UPF0235 family.</text>
</comment>
<sequence>MSWYRWHGEDLELALRVQTRAPRDDFVGVDPSGDYYRVRIQSPPVDGKGNQSLKRFIAEEFGVAPSHITLLSGEHARYKRLRIQRPRLLPIAWCVLLRRIKFNALICVAVPIFLN</sequence>
<dbReference type="Gene3D" id="3.30.1200.10">
    <property type="entry name" value="YggU-like"/>
    <property type="match status" value="1"/>
</dbReference>
<dbReference type="InterPro" id="IPR036591">
    <property type="entry name" value="YggU-like_sf"/>
</dbReference>
<dbReference type="NCBIfam" id="TIGR00251">
    <property type="entry name" value="DUF167 family protein"/>
    <property type="match status" value="1"/>
</dbReference>
<dbReference type="Proteomes" id="UP000239936">
    <property type="component" value="Unassembled WGS sequence"/>
</dbReference>
<dbReference type="AlphaFoldDB" id="A0A2S7XV88"/>
<gene>
    <name evidence="3" type="ORF">CXB77_00740</name>
</gene>
<dbReference type="EMBL" id="PPGH01000008">
    <property type="protein sequence ID" value="PQJ97596.1"/>
    <property type="molecule type" value="Genomic_DNA"/>
</dbReference>
<dbReference type="InterPro" id="IPR003746">
    <property type="entry name" value="DUF167"/>
</dbReference>
<keyword evidence="4" id="KW-1185">Reference proteome</keyword>
<accession>A0A2S7XV88</accession>
<dbReference type="HAMAP" id="MF_00634">
    <property type="entry name" value="UPF0235"/>
    <property type="match status" value="1"/>
</dbReference>